<accession>A0A552YZR1</accession>
<proteinExistence type="predicted"/>
<sequence>MNYVVDKSGDFSDYHEIHKATCPNRPKVNDSYLIDGHFENDLEAMEYSRKVHSSLQIRPCLSCMDIPTR</sequence>
<reference evidence="1 2" key="1">
    <citation type="submission" date="2019-07" db="EMBL/GenBank/DDBJ databases">
        <title>Draft genome of 7 Lactococcus lactis strains isolated from an artisanal cheese production.</title>
        <authorList>
            <person name="Biolcati F."/>
            <person name="Bottero M.T."/>
            <person name="Dalmasso A."/>
            <person name="Mcauliffe O."/>
        </authorList>
    </citation>
    <scope>NUCLEOTIDE SEQUENCE [LARGE SCALE GENOMIC DNA]</scope>
    <source>
        <strain evidence="1 2">MRS45.2</strain>
    </source>
</reference>
<name>A0A552YZR1_9LACT</name>
<dbReference type="RefSeq" id="WP_143459641.1">
    <property type="nucleotide sequence ID" value="NZ_JAMRVV010000005.1"/>
</dbReference>
<evidence type="ECO:0000313" key="1">
    <source>
        <dbReference type="EMBL" id="TRW72728.1"/>
    </source>
</evidence>
<protein>
    <submittedName>
        <fullName evidence="1">Uncharacterized protein</fullName>
    </submittedName>
</protein>
<comment type="caution">
    <text evidence="1">The sequence shown here is derived from an EMBL/GenBank/DDBJ whole genome shotgun (WGS) entry which is preliminary data.</text>
</comment>
<evidence type="ECO:0000313" key="2">
    <source>
        <dbReference type="Proteomes" id="UP000317167"/>
    </source>
</evidence>
<gene>
    <name evidence="1" type="ORF">FNJ53_10475</name>
</gene>
<dbReference type="Proteomes" id="UP000317167">
    <property type="component" value="Unassembled WGS sequence"/>
</dbReference>
<dbReference type="AlphaFoldDB" id="A0A552YZR1"/>
<dbReference type="EMBL" id="VJWV01000010">
    <property type="protein sequence ID" value="TRW72728.1"/>
    <property type="molecule type" value="Genomic_DNA"/>
</dbReference>
<organism evidence="1 2">
    <name type="scientific">Lactococcus lactis</name>
    <dbReference type="NCBI Taxonomy" id="1358"/>
    <lineage>
        <taxon>Bacteria</taxon>
        <taxon>Bacillati</taxon>
        <taxon>Bacillota</taxon>
        <taxon>Bacilli</taxon>
        <taxon>Lactobacillales</taxon>
        <taxon>Streptococcaceae</taxon>
        <taxon>Lactococcus</taxon>
    </lineage>
</organism>